<dbReference type="InParanoid" id="A0A0H2RSC3"/>
<accession>A0A0H2RSC3</accession>
<sequence>MLIQAVLDFDLYKLVLLSVARSFHLIRRLLRRHSFVVDYRCLRFFSRRLANALKRKDDMRTFEPGRAHSWPINNICWFAFRWRSHPGSSPTTRRNWRHFAFRKLRPSLLMYELYCPYFYFIYNDLEFHE</sequence>
<proteinExistence type="predicted"/>
<gene>
    <name evidence="1" type="ORF">SCHPADRAFT_636228</name>
</gene>
<keyword evidence="2" id="KW-1185">Reference proteome</keyword>
<protein>
    <submittedName>
        <fullName evidence="1">Uncharacterized protein</fullName>
    </submittedName>
</protein>
<dbReference type="AlphaFoldDB" id="A0A0H2RSC3"/>
<dbReference type="Proteomes" id="UP000053477">
    <property type="component" value="Unassembled WGS sequence"/>
</dbReference>
<name>A0A0H2RSC3_9AGAM</name>
<dbReference type="EMBL" id="KQ086123">
    <property type="protein sequence ID" value="KLO07746.1"/>
    <property type="molecule type" value="Genomic_DNA"/>
</dbReference>
<reference evidence="1 2" key="1">
    <citation type="submission" date="2015-04" db="EMBL/GenBank/DDBJ databases">
        <title>Complete genome sequence of Schizopora paradoxa KUC8140, a cosmopolitan wood degrader in East Asia.</title>
        <authorList>
            <consortium name="DOE Joint Genome Institute"/>
            <person name="Min B."/>
            <person name="Park H."/>
            <person name="Jang Y."/>
            <person name="Kim J.-J."/>
            <person name="Kim K.H."/>
            <person name="Pangilinan J."/>
            <person name="Lipzen A."/>
            <person name="Riley R."/>
            <person name="Grigoriev I.V."/>
            <person name="Spatafora J.W."/>
            <person name="Choi I.-G."/>
        </authorList>
    </citation>
    <scope>NUCLEOTIDE SEQUENCE [LARGE SCALE GENOMIC DNA]</scope>
    <source>
        <strain evidence="1 2">KUC8140</strain>
    </source>
</reference>
<organism evidence="1 2">
    <name type="scientific">Schizopora paradoxa</name>
    <dbReference type="NCBI Taxonomy" id="27342"/>
    <lineage>
        <taxon>Eukaryota</taxon>
        <taxon>Fungi</taxon>
        <taxon>Dikarya</taxon>
        <taxon>Basidiomycota</taxon>
        <taxon>Agaricomycotina</taxon>
        <taxon>Agaricomycetes</taxon>
        <taxon>Hymenochaetales</taxon>
        <taxon>Schizoporaceae</taxon>
        <taxon>Schizopora</taxon>
    </lineage>
</organism>
<evidence type="ECO:0000313" key="1">
    <source>
        <dbReference type="EMBL" id="KLO07746.1"/>
    </source>
</evidence>
<evidence type="ECO:0000313" key="2">
    <source>
        <dbReference type="Proteomes" id="UP000053477"/>
    </source>
</evidence>